<evidence type="ECO:0000256" key="6">
    <source>
        <dbReference type="ARBA" id="ARBA00047984"/>
    </source>
</evidence>
<evidence type="ECO:0000256" key="1">
    <source>
        <dbReference type="ARBA" id="ARBA00012552"/>
    </source>
</evidence>
<dbReference type="PANTHER" id="PTHR18934">
    <property type="entry name" value="ATP-DEPENDENT RNA HELICASE"/>
    <property type="match status" value="1"/>
</dbReference>
<keyword evidence="10" id="KW-1185">Reference proteome</keyword>
<dbReference type="GO" id="GO:0003724">
    <property type="term" value="F:RNA helicase activity"/>
    <property type="evidence" value="ECO:0007669"/>
    <property type="project" value="UniProtKB-EC"/>
</dbReference>
<dbReference type="InterPro" id="IPR007502">
    <property type="entry name" value="Helicase-assoc_dom"/>
</dbReference>
<dbReference type="PANTHER" id="PTHR18934:SF118">
    <property type="entry name" value="ATP-DEPENDENT RNA HELICASE DHX33"/>
    <property type="match status" value="1"/>
</dbReference>
<name>A0A022QPK4_ERYGU</name>
<evidence type="ECO:0000313" key="10">
    <source>
        <dbReference type="Proteomes" id="UP000030748"/>
    </source>
</evidence>
<organism evidence="9 10">
    <name type="scientific">Erythranthe guttata</name>
    <name type="common">Yellow monkey flower</name>
    <name type="synonym">Mimulus guttatus</name>
    <dbReference type="NCBI Taxonomy" id="4155"/>
    <lineage>
        <taxon>Eukaryota</taxon>
        <taxon>Viridiplantae</taxon>
        <taxon>Streptophyta</taxon>
        <taxon>Embryophyta</taxon>
        <taxon>Tracheophyta</taxon>
        <taxon>Spermatophyta</taxon>
        <taxon>Magnoliopsida</taxon>
        <taxon>eudicotyledons</taxon>
        <taxon>Gunneridae</taxon>
        <taxon>Pentapetalae</taxon>
        <taxon>asterids</taxon>
        <taxon>lamiids</taxon>
        <taxon>Lamiales</taxon>
        <taxon>Phrymaceae</taxon>
        <taxon>Erythranthe</taxon>
    </lineage>
</organism>
<evidence type="ECO:0000256" key="4">
    <source>
        <dbReference type="ARBA" id="ARBA00022806"/>
    </source>
</evidence>
<keyword evidence="7" id="KW-0732">Signal</keyword>
<dbReference type="SUPFAM" id="SSF52540">
    <property type="entry name" value="P-loop containing nucleoside triphosphate hydrolases"/>
    <property type="match status" value="1"/>
</dbReference>
<dbReference type="GO" id="GO:0005634">
    <property type="term" value="C:nucleus"/>
    <property type="evidence" value="ECO:0007669"/>
    <property type="project" value="UniProtKB-ARBA"/>
</dbReference>
<feature type="domain" description="Helicase-associated" evidence="8">
    <location>
        <begin position="5"/>
        <end position="96"/>
    </location>
</feature>
<evidence type="ECO:0000256" key="7">
    <source>
        <dbReference type="SAM" id="SignalP"/>
    </source>
</evidence>
<proteinExistence type="predicted"/>
<dbReference type="Pfam" id="PF21010">
    <property type="entry name" value="HA2_C"/>
    <property type="match status" value="1"/>
</dbReference>
<comment type="catalytic activity">
    <reaction evidence="6">
        <text>ATP + H2O = ADP + phosphate + H(+)</text>
        <dbReference type="Rhea" id="RHEA:13065"/>
        <dbReference type="ChEBI" id="CHEBI:15377"/>
        <dbReference type="ChEBI" id="CHEBI:15378"/>
        <dbReference type="ChEBI" id="CHEBI:30616"/>
        <dbReference type="ChEBI" id="CHEBI:43474"/>
        <dbReference type="ChEBI" id="CHEBI:456216"/>
        <dbReference type="EC" id="3.6.4.13"/>
    </reaction>
</comment>
<dbReference type="GO" id="GO:0005524">
    <property type="term" value="F:ATP binding"/>
    <property type="evidence" value="ECO:0007669"/>
    <property type="project" value="UniProtKB-KW"/>
</dbReference>
<evidence type="ECO:0000256" key="3">
    <source>
        <dbReference type="ARBA" id="ARBA00022801"/>
    </source>
</evidence>
<evidence type="ECO:0000256" key="5">
    <source>
        <dbReference type="ARBA" id="ARBA00022840"/>
    </source>
</evidence>
<evidence type="ECO:0000256" key="2">
    <source>
        <dbReference type="ARBA" id="ARBA00022741"/>
    </source>
</evidence>
<dbReference type="Proteomes" id="UP000030748">
    <property type="component" value="Unassembled WGS sequence"/>
</dbReference>
<keyword evidence="2" id="KW-0547">Nucleotide-binding</keyword>
<dbReference type="SMART" id="SM00847">
    <property type="entry name" value="HA2"/>
    <property type="match status" value="1"/>
</dbReference>
<dbReference type="GO" id="GO:0016787">
    <property type="term" value="F:hydrolase activity"/>
    <property type="evidence" value="ECO:0007669"/>
    <property type="project" value="UniProtKB-KW"/>
</dbReference>
<feature type="signal peptide" evidence="7">
    <location>
        <begin position="1"/>
        <end position="23"/>
    </location>
</feature>
<dbReference type="EMBL" id="KI631414">
    <property type="protein sequence ID" value="EYU28420.1"/>
    <property type="molecule type" value="Genomic_DNA"/>
</dbReference>
<keyword evidence="4" id="KW-0347">Helicase</keyword>
<gene>
    <name evidence="9" type="ORF">MIMGU_mgv1a022485mg</name>
</gene>
<evidence type="ECO:0000259" key="8">
    <source>
        <dbReference type="SMART" id="SM00847"/>
    </source>
</evidence>
<dbReference type="STRING" id="4155.A0A022QPK4"/>
<evidence type="ECO:0000313" key="9">
    <source>
        <dbReference type="EMBL" id="EYU28420.1"/>
    </source>
</evidence>
<dbReference type="InterPro" id="IPR048333">
    <property type="entry name" value="HA2_WH"/>
</dbReference>
<dbReference type="InterPro" id="IPR027417">
    <property type="entry name" value="P-loop_NTPase"/>
</dbReference>
<dbReference type="Gene3D" id="1.20.120.1080">
    <property type="match status" value="1"/>
</dbReference>
<dbReference type="AlphaFoldDB" id="A0A022QPK4"/>
<dbReference type="Pfam" id="PF04408">
    <property type="entry name" value="WHD_HA2"/>
    <property type="match status" value="1"/>
</dbReference>
<dbReference type="EC" id="3.6.4.13" evidence="1"/>
<feature type="non-terminal residue" evidence="9">
    <location>
        <position position="203"/>
    </location>
</feature>
<protein>
    <recommendedName>
        <fullName evidence="1">RNA helicase</fullName>
        <ecNumber evidence="1">3.6.4.13</ecNumber>
    </recommendedName>
</protein>
<keyword evidence="5" id="KW-0067">ATP-binding</keyword>
<sequence>MAIMKSLELLISLGALTEEGVLSDPVGHQMVRLPLDPIYSKALIVASQFKCMEEMLIIVAMLSTESIYYTPREKLEESRAASRSYSNSEGDHLTLLSIYRASDELLEKSKLVSSREKAEKNLGKWCKDNFISIRSLRNARDIHSQIRRNVEQMGLGLSSCGGDMLLLRRCLAASFFINAAQKQPDGTYRALSGGQTVQIHPSS</sequence>
<keyword evidence="3" id="KW-0378">Hydrolase</keyword>
<accession>A0A022QPK4</accession>
<feature type="chain" id="PRO_5001504246" description="RNA helicase" evidence="7">
    <location>
        <begin position="24"/>
        <end position="203"/>
    </location>
</feature>
<reference evidence="9 10" key="1">
    <citation type="journal article" date="2013" name="Proc. Natl. Acad. Sci. U.S.A.">
        <title>Fine-scale variation in meiotic recombination in Mimulus inferred from population shotgun sequencing.</title>
        <authorList>
            <person name="Hellsten U."/>
            <person name="Wright K.M."/>
            <person name="Jenkins J."/>
            <person name="Shu S."/>
            <person name="Yuan Y."/>
            <person name="Wessler S.R."/>
            <person name="Schmutz J."/>
            <person name="Willis J.H."/>
            <person name="Rokhsar D.S."/>
        </authorList>
    </citation>
    <scope>NUCLEOTIDE SEQUENCE [LARGE SCALE GENOMIC DNA]</scope>
    <source>
        <strain evidence="10">cv. DUN x IM62</strain>
    </source>
</reference>